<protein>
    <recommendedName>
        <fullName evidence="4">Probable multidrug resistance protein NorM</fullName>
    </recommendedName>
    <alternativeName>
        <fullName evidence="12">Multidrug-efflux transporter</fullName>
    </alternativeName>
</protein>
<evidence type="ECO:0000313" key="14">
    <source>
        <dbReference type="EMBL" id="MED1205395.1"/>
    </source>
</evidence>
<keyword evidence="7" id="KW-1003">Cell membrane</keyword>
<keyword evidence="5" id="KW-0813">Transport</keyword>
<proteinExistence type="inferred from homology"/>
<evidence type="ECO:0000256" key="8">
    <source>
        <dbReference type="ARBA" id="ARBA00022692"/>
    </source>
</evidence>
<evidence type="ECO:0000256" key="9">
    <source>
        <dbReference type="ARBA" id="ARBA00022989"/>
    </source>
</evidence>
<comment type="function">
    <text evidence="1">Multidrug efflux pump.</text>
</comment>
<reference evidence="14 15" key="1">
    <citation type="submission" date="2023-03" db="EMBL/GenBank/DDBJ databases">
        <title>Bacillus Genome Sequencing.</title>
        <authorList>
            <person name="Dunlap C."/>
        </authorList>
    </citation>
    <scope>NUCLEOTIDE SEQUENCE [LARGE SCALE GENOMIC DNA]</scope>
    <source>
        <strain evidence="14 15">B-23453</strain>
    </source>
</reference>
<comment type="caution">
    <text evidence="14">The sequence shown here is derived from an EMBL/GenBank/DDBJ whole genome shotgun (WGS) entry which is preliminary data.</text>
</comment>
<dbReference type="EMBL" id="JARMAB010000032">
    <property type="protein sequence ID" value="MED1205395.1"/>
    <property type="molecule type" value="Genomic_DNA"/>
</dbReference>
<sequence>MRKTETMKQKLRQLFVILIPILITQLAMYSMNFFDTMMSGNYARADLAGVAIGSSLWVPVSTGLAGILIALTPITAHLIGAKKKDEVPFSVIQGIYVAITMAIIVMAAGKLLLNTILNHMNLEHHVELVAKHYLYFLAIGIIPLFIYNVLRSFIDSLGMTRISMVITLSSLPVNVFLNYIFIFGHLGCPAFGGAGSGLATAITYWLITIFAAVVIHFRHPFSAYRIFTKWTAPSYTKWKEIFSLGIPMGLSIFFETSIFSAVTLLMSSFGTVVIAAHQAAMNFASFLYMLPLSMSMAMTIVVGFETGASRFKDAKDYSKIGIAFALLLSAFAGFMLFLFRIQVAGMYSTDHQVIKLTARFLLFAVFFQLSDAIQAPVQGALRGYKDVNVTFLMALISYWAIGLPLGCLLANETSLGAYGYWIGLITGLAAGAITLSSRLYIIQNRTLQKSI</sequence>
<dbReference type="PANTHER" id="PTHR43298">
    <property type="entry name" value="MULTIDRUG RESISTANCE PROTEIN NORM-RELATED"/>
    <property type="match status" value="1"/>
</dbReference>
<keyword evidence="10" id="KW-0406">Ion transport</keyword>
<accession>A0ABU6MQS2</accession>
<evidence type="ECO:0000256" key="10">
    <source>
        <dbReference type="ARBA" id="ARBA00023065"/>
    </source>
</evidence>
<dbReference type="CDD" id="cd13131">
    <property type="entry name" value="MATE_NorM_like"/>
    <property type="match status" value="1"/>
</dbReference>
<name>A0ABU6MQS2_9BACI</name>
<feature type="transmembrane region" description="Helical" evidence="13">
    <location>
        <begin position="389"/>
        <end position="411"/>
    </location>
</feature>
<dbReference type="PANTHER" id="PTHR43298:SF2">
    <property type="entry name" value="FMN_FAD EXPORTER YEEO-RELATED"/>
    <property type="match status" value="1"/>
</dbReference>
<feature type="transmembrane region" description="Helical" evidence="13">
    <location>
        <begin position="162"/>
        <end position="182"/>
    </location>
</feature>
<evidence type="ECO:0000256" key="11">
    <source>
        <dbReference type="ARBA" id="ARBA00023136"/>
    </source>
</evidence>
<evidence type="ECO:0000256" key="2">
    <source>
        <dbReference type="ARBA" id="ARBA00004651"/>
    </source>
</evidence>
<evidence type="ECO:0000256" key="5">
    <source>
        <dbReference type="ARBA" id="ARBA00022448"/>
    </source>
</evidence>
<keyword evidence="6" id="KW-0050">Antiport</keyword>
<feature type="transmembrane region" description="Helical" evidence="13">
    <location>
        <begin position="12"/>
        <end position="34"/>
    </location>
</feature>
<dbReference type="InterPro" id="IPR002528">
    <property type="entry name" value="MATE_fam"/>
</dbReference>
<comment type="subcellular location">
    <subcellularLocation>
        <location evidence="2">Cell membrane</location>
        <topology evidence="2">Multi-pass membrane protein</topology>
    </subcellularLocation>
</comment>
<evidence type="ECO:0000256" key="13">
    <source>
        <dbReference type="SAM" id="Phobius"/>
    </source>
</evidence>
<gene>
    <name evidence="14" type="ORF">P4T90_20295</name>
</gene>
<evidence type="ECO:0000256" key="1">
    <source>
        <dbReference type="ARBA" id="ARBA00003408"/>
    </source>
</evidence>
<evidence type="ECO:0000256" key="4">
    <source>
        <dbReference type="ARBA" id="ARBA00020268"/>
    </source>
</evidence>
<keyword evidence="11 13" id="KW-0472">Membrane</keyword>
<keyword evidence="9 13" id="KW-1133">Transmembrane helix</keyword>
<feature type="transmembrane region" description="Helical" evidence="13">
    <location>
        <begin position="241"/>
        <end position="266"/>
    </location>
</feature>
<comment type="similarity">
    <text evidence="3">Belongs to the multi antimicrobial extrusion (MATE) (TC 2.A.66.1) family.</text>
</comment>
<dbReference type="Proteomes" id="UP001341444">
    <property type="component" value="Unassembled WGS sequence"/>
</dbReference>
<feature type="transmembrane region" description="Helical" evidence="13">
    <location>
        <begin position="286"/>
        <end position="308"/>
    </location>
</feature>
<evidence type="ECO:0000256" key="12">
    <source>
        <dbReference type="ARBA" id="ARBA00031636"/>
    </source>
</evidence>
<organism evidence="14 15">
    <name type="scientific">Heyndrickxia acidicola</name>
    <dbReference type="NCBI Taxonomy" id="209389"/>
    <lineage>
        <taxon>Bacteria</taxon>
        <taxon>Bacillati</taxon>
        <taxon>Bacillota</taxon>
        <taxon>Bacilli</taxon>
        <taxon>Bacillales</taxon>
        <taxon>Bacillaceae</taxon>
        <taxon>Heyndrickxia</taxon>
    </lineage>
</organism>
<feature type="transmembrane region" description="Helical" evidence="13">
    <location>
        <begin position="133"/>
        <end position="150"/>
    </location>
</feature>
<feature type="transmembrane region" description="Helical" evidence="13">
    <location>
        <begin position="202"/>
        <end position="221"/>
    </location>
</feature>
<dbReference type="RefSeq" id="WP_066263037.1">
    <property type="nucleotide sequence ID" value="NZ_JARMAB010000032.1"/>
</dbReference>
<feature type="transmembrane region" description="Helical" evidence="13">
    <location>
        <begin position="359"/>
        <end position="377"/>
    </location>
</feature>
<evidence type="ECO:0000313" key="15">
    <source>
        <dbReference type="Proteomes" id="UP001341444"/>
    </source>
</evidence>
<dbReference type="Pfam" id="PF01554">
    <property type="entry name" value="MatE"/>
    <property type="match status" value="2"/>
</dbReference>
<keyword evidence="15" id="KW-1185">Reference proteome</keyword>
<feature type="transmembrane region" description="Helical" evidence="13">
    <location>
        <begin position="91"/>
        <end position="113"/>
    </location>
</feature>
<dbReference type="InterPro" id="IPR050222">
    <property type="entry name" value="MATE_MdtK"/>
</dbReference>
<dbReference type="PIRSF" id="PIRSF006603">
    <property type="entry name" value="DinF"/>
    <property type="match status" value="1"/>
</dbReference>
<dbReference type="NCBIfam" id="TIGR00797">
    <property type="entry name" value="matE"/>
    <property type="match status" value="1"/>
</dbReference>
<feature type="transmembrane region" description="Helical" evidence="13">
    <location>
        <begin position="417"/>
        <end position="441"/>
    </location>
</feature>
<evidence type="ECO:0000256" key="3">
    <source>
        <dbReference type="ARBA" id="ARBA00010199"/>
    </source>
</evidence>
<feature type="transmembrane region" description="Helical" evidence="13">
    <location>
        <begin position="320"/>
        <end position="339"/>
    </location>
</feature>
<feature type="transmembrane region" description="Helical" evidence="13">
    <location>
        <begin position="54"/>
        <end position="79"/>
    </location>
</feature>
<evidence type="ECO:0000256" key="7">
    <source>
        <dbReference type="ARBA" id="ARBA00022475"/>
    </source>
</evidence>
<evidence type="ECO:0000256" key="6">
    <source>
        <dbReference type="ARBA" id="ARBA00022449"/>
    </source>
</evidence>
<dbReference type="InterPro" id="IPR048279">
    <property type="entry name" value="MdtK-like"/>
</dbReference>
<keyword evidence="8 13" id="KW-0812">Transmembrane</keyword>